<feature type="compositionally biased region" description="Basic and acidic residues" evidence="6">
    <location>
        <begin position="273"/>
        <end position="286"/>
    </location>
</feature>
<evidence type="ECO:0000313" key="9">
    <source>
        <dbReference type="Proteomes" id="UP000838412"/>
    </source>
</evidence>
<feature type="domain" description="Enkurin" evidence="7">
    <location>
        <begin position="271"/>
        <end position="364"/>
    </location>
</feature>
<feature type="region of interest" description="Disordered" evidence="6">
    <location>
        <begin position="57"/>
        <end position="217"/>
    </location>
</feature>
<protein>
    <submittedName>
        <fullName evidence="8">ENKD1 protein</fullName>
    </submittedName>
</protein>
<dbReference type="PANTHER" id="PTHR21490">
    <property type="entry name" value="ENKURIN-RELATED"/>
    <property type="match status" value="1"/>
</dbReference>
<dbReference type="InterPro" id="IPR052102">
    <property type="entry name" value="Enkurin_domain-protein"/>
</dbReference>
<dbReference type="InterPro" id="IPR027012">
    <property type="entry name" value="Enkurin_dom"/>
</dbReference>
<feature type="compositionally biased region" description="Basic and acidic residues" evidence="6">
    <location>
        <begin position="68"/>
        <end position="95"/>
    </location>
</feature>
<dbReference type="Pfam" id="PF13864">
    <property type="entry name" value="Enkurin"/>
    <property type="match status" value="1"/>
</dbReference>
<dbReference type="PROSITE" id="PS51665">
    <property type="entry name" value="ENKURIN"/>
    <property type="match status" value="1"/>
</dbReference>
<keyword evidence="9" id="KW-1185">Reference proteome</keyword>
<proteinExistence type="predicted"/>
<dbReference type="PANTHER" id="PTHR21490:SF2">
    <property type="entry name" value="ENKURIN DOMAIN-CONTAINING PROTEIN 1"/>
    <property type="match status" value="1"/>
</dbReference>
<dbReference type="Proteomes" id="UP000838412">
    <property type="component" value="Chromosome 15"/>
</dbReference>
<evidence type="ECO:0000256" key="3">
    <source>
        <dbReference type="ARBA" id="ARBA00022490"/>
    </source>
</evidence>
<sequence>MAVTMSGHINRDPCSGTGLYAYDEHRPVPKVRPEAQNYYESGTKGSVGLLFELQGMSIRPRSKAPPRPADHIRENVRRMRQVQRESRRRQEEANKPMKPLFKSTKWEGVESKVKKKLEQNVSSSQSPWPTPRPESRNFLRSHSRQGQPRPRSASPSIRPRTMSAGAVRPQSARATPAAGHSRRSPSPCTLDGGKENGRRGEVPSLEVTGTKTGSPIRDDVDFVAHNARRAWKDCNRLKRPPTQMALQDLEERRKKDHDLYKRGEVPKYLRNRQGEWKKEEEERIRNTPDPSMPPGHTMMPEAERKDTLKKLRESEQDLLKQMRELPIGRSDTLRIKHAKEELEKKLSEIDEAIKIFSRPKVFVKIDD</sequence>
<feature type="region of interest" description="Disordered" evidence="6">
    <location>
        <begin position="273"/>
        <end position="307"/>
    </location>
</feature>
<evidence type="ECO:0000256" key="4">
    <source>
        <dbReference type="ARBA" id="ARBA00023212"/>
    </source>
</evidence>
<comment type="subcellular location">
    <subcellularLocation>
        <location evidence="1">Cell projection</location>
        <location evidence="1">Cilium</location>
    </subcellularLocation>
    <subcellularLocation>
        <location evidence="2">Cytoplasm</location>
        <location evidence="2">Cytoskeleton</location>
    </subcellularLocation>
</comment>
<feature type="compositionally biased region" description="Basic and acidic residues" evidence="6">
    <location>
        <begin position="104"/>
        <end position="118"/>
    </location>
</feature>
<accession>A0A8J9Z2C5</accession>
<evidence type="ECO:0000256" key="6">
    <source>
        <dbReference type="SAM" id="MobiDB-lite"/>
    </source>
</evidence>
<organism evidence="8 9">
    <name type="scientific">Branchiostoma lanceolatum</name>
    <name type="common">Common lancelet</name>
    <name type="synonym">Amphioxus lanceolatum</name>
    <dbReference type="NCBI Taxonomy" id="7740"/>
    <lineage>
        <taxon>Eukaryota</taxon>
        <taxon>Metazoa</taxon>
        <taxon>Chordata</taxon>
        <taxon>Cephalochordata</taxon>
        <taxon>Leptocardii</taxon>
        <taxon>Amphioxiformes</taxon>
        <taxon>Branchiostomatidae</taxon>
        <taxon>Branchiostoma</taxon>
    </lineage>
</organism>
<keyword evidence="3" id="KW-0963">Cytoplasm</keyword>
<keyword evidence="4" id="KW-0206">Cytoskeleton</keyword>
<name>A0A8J9Z2C5_BRALA</name>
<evidence type="ECO:0000256" key="5">
    <source>
        <dbReference type="ARBA" id="ARBA00023273"/>
    </source>
</evidence>
<keyword evidence="5" id="KW-0966">Cell projection</keyword>
<dbReference type="AlphaFoldDB" id="A0A8J9Z2C5"/>
<evidence type="ECO:0000256" key="2">
    <source>
        <dbReference type="ARBA" id="ARBA00004245"/>
    </source>
</evidence>
<dbReference type="OrthoDB" id="10264920at2759"/>
<reference evidence="8" key="1">
    <citation type="submission" date="2022-01" db="EMBL/GenBank/DDBJ databases">
        <authorList>
            <person name="Braso-Vives M."/>
        </authorList>
    </citation>
    <scope>NUCLEOTIDE SEQUENCE</scope>
</reference>
<feature type="compositionally biased region" description="Basic and acidic residues" evidence="6">
    <location>
        <begin position="192"/>
        <end position="201"/>
    </location>
</feature>
<evidence type="ECO:0000259" key="7">
    <source>
        <dbReference type="PROSITE" id="PS51665"/>
    </source>
</evidence>
<dbReference type="GO" id="GO:0005929">
    <property type="term" value="C:cilium"/>
    <property type="evidence" value="ECO:0007669"/>
    <property type="project" value="UniProtKB-SubCell"/>
</dbReference>
<evidence type="ECO:0000313" key="8">
    <source>
        <dbReference type="EMBL" id="CAH1245912.1"/>
    </source>
</evidence>
<feature type="compositionally biased region" description="Low complexity" evidence="6">
    <location>
        <begin position="148"/>
        <end position="160"/>
    </location>
</feature>
<gene>
    <name evidence="8" type="primary">ENKD1</name>
    <name evidence="8" type="ORF">BLAG_LOCUS8105</name>
</gene>
<evidence type="ECO:0000256" key="1">
    <source>
        <dbReference type="ARBA" id="ARBA00004138"/>
    </source>
</evidence>
<dbReference type="GO" id="GO:0005881">
    <property type="term" value="C:cytoplasmic microtubule"/>
    <property type="evidence" value="ECO:0007669"/>
    <property type="project" value="TreeGrafter"/>
</dbReference>
<dbReference type="EMBL" id="OV696700">
    <property type="protein sequence ID" value="CAH1245912.1"/>
    <property type="molecule type" value="Genomic_DNA"/>
</dbReference>